<dbReference type="PRINTS" id="PR00034">
    <property type="entry name" value="HTHCRP"/>
</dbReference>
<dbReference type="InterPro" id="IPR036388">
    <property type="entry name" value="WH-like_DNA-bd_sf"/>
</dbReference>
<dbReference type="GO" id="GO:0003677">
    <property type="term" value="F:DNA binding"/>
    <property type="evidence" value="ECO:0007669"/>
    <property type="project" value="InterPro"/>
</dbReference>
<comment type="caution">
    <text evidence="2">The sequence shown here is derived from an EMBL/GenBank/DDBJ whole genome shotgun (WGS) entry which is preliminary data.</text>
</comment>
<dbReference type="Proteomes" id="UP000051913">
    <property type="component" value="Unassembled WGS sequence"/>
</dbReference>
<feature type="domain" description="HTH crp-type" evidence="1">
    <location>
        <begin position="1"/>
        <end position="77"/>
    </location>
</feature>
<dbReference type="Gene3D" id="1.10.10.10">
    <property type="entry name" value="Winged helix-like DNA-binding domain superfamily/Winged helix DNA-binding domain"/>
    <property type="match status" value="1"/>
</dbReference>
<proteinExistence type="predicted"/>
<dbReference type="STRING" id="1518501.CQ10_22615"/>
<dbReference type="EMBL" id="LLXX01000236">
    <property type="protein sequence ID" value="KRQ90394.1"/>
    <property type="molecule type" value="Genomic_DNA"/>
</dbReference>
<organism evidence="2 3">
    <name type="scientific">Bradyrhizobium valentinum</name>
    <dbReference type="NCBI Taxonomy" id="1518501"/>
    <lineage>
        <taxon>Bacteria</taxon>
        <taxon>Pseudomonadati</taxon>
        <taxon>Pseudomonadota</taxon>
        <taxon>Alphaproteobacteria</taxon>
        <taxon>Hyphomicrobiales</taxon>
        <taxon>Nitrobacteraceae</taxon>
        <taxon>Bradyrhizobium</taxon>
    </lineage>
</organism>
<accession>A0A0R3L6E4</accession>
<sequence length="93" mass="10174">MDVPAYDETVFVTDAAINIFPDLDGKLTAPDVMALSMSRRDISDYLGLTIETVSRTLSSFKRTGLPEGRRLIQRDIVVLTPAGLAEQDSQACI</sequence>
<protein>
    <recommendedName>
        <fullName evidence="1">HTH crp-type domain-containing protein</fullName>
    </recommendedName>
</protein>
<dbReference type="AlphaFoldDB" id="A0A0R3L6E4"/>
<reference evidence="2 3" key="1">
    <citation type="submission" date="2014-03" db="EMBL/GenBank/DDBJ databases">
        <title>Bradyrhizobium valentinum sp. nov., isolated from effective nodules of Lupinus mariae-josephae, a lupine endemic of basic-lime soils in Eastern Spain.</title>
        <authorList>
            <person name="Duran D."/>
            <person name="Rey L."/>
            <person name="Navarro A."/>
            <person name="Busquets A."/>
            <person name="Imperial J."/>
            <person name="Ruiz-Argueso T."/>
        </authorList>
    </citation>
    <scope>NUCLEOTIDE SEQUENCE [LARGE SCALE GENOMIC DNA]</scope>
    <source>
        <strain evidence="2 3">LmjM3</strain>
    </source>
</reference>
<evidence type="ECO:0000313" key="3">
    <source>
        <dbReference type="Proteomes" id="UP000051913"/>
    </source>
</evidence>
<evidence type="ECO:0000259" key="1">
    <source>
        <dbReference type="PROSITE" id="PS51063"/>
    </source>
</evidence>
<dbReference type="InterPro" id="IPR036390">
    <property type="entry name" value="WH_DNA-bd_sf"/>
</dbReference>
<gene>
    <name evidence="2" type="ORF">CP49_16460</name>
</gene>
<name>A0A0R3L6E4_9BRAD</name>
<dbReference type="GO" id="GO:0006355">
    <property type="term" value="P:regulation of DNA-templated transcription"/>
    <property type="evidence" value="ECO:0007669"/>
    <property type="project" value="InterPro"/>
</dbReference>
<dbReference type="SUPFAM" id="SSF46785">
    <property type="entry name" value="Winged helix' DNA-binding domain"/>
    <property type="match status" value="1"/>
</dbReference>
<dbReference type="InterPro" id="IPR012318">
    <property type="entry name" value="HTH_CRP"/>
</dbReference>
<dbReference type="Pfam" id="PF00325">
    <property type="entry name" value="Crp"/>
    <property type="match status" value="1"/>
</dbReference>
<dbReference type="SMART" id="SM00419">
    <property type="entry name" value="HTH_CRP"/>
    <property type="match status" value="1"/>
</dbReference>
<evidence type="ECO:0000313" key="2">
    <source>
        <dbReference type="EMBL" id="KRQ90394.1"/>
    </source>
</evidence>
<dbReference type="PROSITE" id="PS51063">
    <property type="entry name" value="HTH_CRP_2"/>
    <property type="match status" value="1"/>
</dbReference>
<keyword evidence="3" id="KW-1185">Reference proteome</keyword>